<dbReference type="AlphaFoldDB" id="A0A3E0DZC3"/>
<organism evidence="1 2">
    <name type="scientific">Algoriphagus antarcticus</name>
    <dbReference type="NCBI Taxonomy" id="238540"/>
    <lineage>
        <taxon>Bacteria</taxon>
        <taxon>Pseudomonadati</taxon>
        <taxon>Bacteroidota</taxon>
        <taxon>Cytophagia</taxon>
        <taxon>Cytophagales</taxon>
        <taxon>Cyclobacteriaceae</taxon>
        <taxon>Algoriphagus</taxon>
    </lineage>
</organism>
<dbReference type="Proteomes" id="UP000256405">
    <property type="component" value="Unassembled WGS sequence"/>
</dbReference>
<comment type="caution">
    <text evidence="1">The sequence shown here is derived from an EMBL/GenBank/DDBJ whole genome shotgun (WGS) entry which is preliminary data.</text>
</comment>
<accession>A0A3E0DZC3</accession>
<protein>
    <submittedName>
        <fullName evidence="1">Uncharacterized protein</fullName>
    </submittedName>
</protein>
<name>A0A3E0DZC3_9BACT</name>
<reference evidence="1 2" key="1">
    <citation type="submission" date="2018-08" db="EMBL/GenBank/DDBJ databases">
        <title>Genomic Encyclopedia of Archaeal and Bacterial Type Strains, Phase II (KMG-II): from individual species to whole genera.</title>
        <authorList>
            <person name="Goeker M."/>
        </authorList>
    </citation>
    <scope>NUCLEOTIDE SEQUENCE [LARGE SCALE GENOMIC DNA]</scope>
    <source>
        <strain evidence="1 2">DSM 15986</strain>
    </source>
</reference>
<keyword evidence="2" id="KW-1185">Reference proteome</keyword>
<sequence length="76" mass="8747">MKNELNKKVSAINAIKLANTLSDQMVVKINIKLSELKRKLNHSVEPNYESLSLEIDEWAQEIPIASKLEIDRLMQQ</sequence>
<dbReference type="RefSeq" id="WP_086541074.1">
    <property type="nucleotide sequence ID" value="NZ_MSSW01000017.1"/>
</dbReference>
<dbReference type="EMBL" id="QUNF01000006">
    <property type="protein sequence ID" value="REG90710.1"/>
    <property type="molecule type" value="Genomic_DNA"/>
</dbReference>
<evidence type="ECO:0000313" key="2">
    <source>
        <dbReference type="Proteomes" id="UP000256405"/>
    </source>
</evidence>
<evidence type="ECO:0000313" key="1">
    <source>
        <dbReference type="EMBL" id="REG90710.1"/>
    </source>
</evidence>
<proteinExistence type="predicted"/>
<gene>
    <name evidence="1" type="ORF">C8N25_106213</name>
</gene>